<evidence type="ECO:0000313" key="2">
    <source>
        <dbReference type="Proteomes" id="UP000268048"/>
    </source>
</evidence>
<dbReference type="Proteomes" id="UP000268048">
    <property type="component" value="Chromosome"/>
</dbReference>
<name>A0A3G7TTQ7_9PSED</name>
<protein>
    <submittedName>
        <fullName evidence="1">Uncharacterized protein</fullName>
    </submittedName>
</protein>
<sequence>MFSCSESEQKQLNTWVSFQSAEQPLVGQFSVSGNRTTRKDCQPRLD</sequence>
<proteinExistence type="predicted"/>
<reference evidence="1 2" key="1">
    <citation type="submission" date="2018-03" db="EMBL/GenBank/DDBJ databases">
        <title>Diversity of phytobeneficial traits revealed by whole-genome analysis of worldwide-isolated phenazine-producing Pseudomonas spp.</title>
        <authorList>
            <person name="Biessy A."/>
            <person name="Novinscak A."/>
            <person name="Blom J."/>
            <person name="Leger G."/>
            <person name="Thomashow L.S."/>
            <person name="Cazorla F.M."/>
            <person name="Josic D."/>
            <person name="Filion M."/>
        </authorList>
    </citation>
    <scope>NUCLEOTIDE SEQUENCE [LARGE SCALE GENOMIC DNA]</scope>
    <source>
        <strain evidence="1 2">B25</strain>
    </source>
</reference>
<gene>
    <name evidence="1" type="ORF">C4K04_4765</name>
</gene>
<organism evidence="1 2">
    <name type="scientific">Pseudomonas chlororaphis</name>
    <dbReference type="NCBI Taxonomy" id="587753"/>
    <lineage>
        <taxon>Bacteria</taxon>
        <taxon>Pseudomonadati</taxon>
        <taxon>Pseudomonadota</taxon>
        <taxon>Gammaproteobacteria</taxon>
        <taxon>Pseudomonadales</taxon>
        <taxon>Pseudomonadaceae</taxon>
        <taxon>Pseudomonas</taxon>
    </lineage>
</organism>
<evidence type="ECO:0000313" key="1">
    <source>
        <dbReference type="EMBL" id="AZE50420.1"/>
    </source>
</evidence>
<dbReference type="AlphaFoldDB" id="A0A3G7TTQ7"/>
<accession>A0A3G7TTQ7</accession>
<dbReference type="EMBL" id="CP027753">
    <property type="protein sequence ID" value="AZE50420.1"/>
    <property type="molecule type" value="Genomic_DNA"/>
</dbReference>